<feature type="domain" description="BZIP" evidence="8">
    <location>
        <begin position="181"/>
        <end position="240"/>
    </location>
</feature>
<evidence type="ECO:0000256" key="3">
    <source>
        <dbReference type="ARBA" id="ARBA00023125"/>
    </source>
</evidence>
<keyword evidence="10" id="KW-1185">Reference proteome</keyword>
<feature type="coiled-coil region" evidence="6">
    <location>
        <begin position="202"/>
        <end position="229"/>
    </location>
</feature>
<organism evidence="9 10">
    <name type="scientific">Dendryphion nanum</name>
    <dbReference type="NCBI Taxonomy" id="256645"/>
    <lineage>
        <taxon>Eukaryota</taxon>
        <taxon>Fungi</taxon>
        <taxon>Dikarya</taxon>
        <taxon>Ascomycota</taxon>
        <taxon>Pezizomycotina</taxon>
        <taxon>Dothideomycetes</taxon>
        <taxon>Pleosporomycetidae</taxon>
        <taxon>Pleosporales</taxon>
        <taxon>Torulaceae</taxon>
        <taxon>Dendryphion</taxon>
    </lineage>
</organism>
<evidence type="ECO:0000313" key="9">
    <source>
        <dbReference type="EMBL" id="KAH7125353.1"/>
    </source>
</evidence>
<dbReference type="Pfam" id="PF07716">
    <property type="entry name" value="bZIP_2"/>
    <property type="match status" value="1"/>
</dbReference>
<comment type="caution">
    <text evidence="9">The sequence shown here is derived from an EMBL/GenBank/DDBJ whole genome shotgun (WGS) entry which is preliminary data.</text>
</comment>
<dbReference type="AlphaFoldDB" id="A0A9P9DTY3"/>
<evidence type="ECO:0000256" key="7">
    <source>
        <dbReference type="SAM" id="MobiDB-lite"/>
    </source>
</evidence>
<dbReference type="PROSITE" id="PS00036">
    <property type="entry name" value="BZIP_BASIC"/>
    <property type="match status" value="1"/>
</dbReference>
<keyword evidence="6" id="KW-0175">Coiled coil</keyword>
<dbReference type="FunFam" id="1.20.5.170:FF:000075">
    <property type="entry name" value="BZIP transcription factor (MetR)"/>
    <property type="match status" value="1"/>
</dbReference>
<evidence type="ECO:0000256" key="2">
    <source>
        <dbReference type="ARBA" id="ARBA00023015"/>
    </source>
</evidence>
<reference evidence="9" key="1">
    <citation type="journal article" date="2021" name="Nat. Commun.">
        <title>Genetic determinants of endophytism in the Arabidopsis root mycobiome.</title>
        <authorList>
            <person name="Mesny F."/>
            <person name="Miyauchi S."/>
            <person name="Thiergart T."/>
            <person name="Pickel B."/>
            <person name="Atanasova L."/>
            <person name="Karlsson M."/>
            <person name="Huettel B."/>
            <person name="Barry K.W."/>
            <person name="Haridas S."/>
            <person name="Chen C."/>
            <person name="Bauer D."/>
            <person name="Andreopoulos W."/>
            <person name="Pangilinan J."/>
            <person name="LaButti K."/>
            <person name="Riley R."/>
            <person name="Lipzen A."/>
            <person name="Clum A."/>
            <person name="Drula E."/>
            <person name="Henrissat B."/>
            <person name="Kohler A."/>
            <person name="Grigoriev I.V."/>
            <person name="Martin F.M."/>
            <person name="Hacquard S."/>
        </authorList>
    </citation>
    <scope>NUCLEOTIDE SEQUENCE</scope>
    <source>
        <strain evidence="9">MPI-CAGE-CH-0243</strain>
    </source>
</reference>
<accession>A0A9P9DTY3</accession>
<evidence type="ECO:0000256" key="1">
    <source>
        <dbReference type="ARBA" id="ARBA00004123"/>
    </source>
</evidence>
<evidence type="ECO:0000313" key="10">
    <source>
        <dbReference type="Proteomes" id="UP000700596"/>
    </source>
</evidence>
<dbReference type="PANTHER" id="PTHR13044">
    <property type="entry name" value="ACTIVATING TRANSCRIPTION FACTOR ATF 4/5"/>
    <property type="match status" value="1"/>
</dbReference>
<dbReference type="SUPFAM" id="SSF57959">
    <property type="entry name" value="Leucine zipper domain"/>
    <property type="match status" value="1"/>
</dbReference>
<evidence type="ECO:0000256" key="6">
    <source>
        <dbReference type="SAM" id="Coils"/>
    </source>
</evidence>
<evidence type="ECO:0000256" key="5">
    <source>
        <dbReference type="ARBA" id="ARBA00023242"/>
    </source>
</evidence>
<dbReference type="InterPro" id="IPR004827">
    <property type="entry name" value="bZIP"/>
</dbReference>
<evidence type="ECO:0000259" key="8">
    <source>
        <dbReference type="PROSITE" id="PS50217"/>
    </source>
</evidence>
<dbReference type="EMBL" id="JAGMWT010000007">
    <property type="protein sequence ID" value="KAH7125353.1"/>
    <property type="molecule type" value="Genomic_DNA"/>
</dbReference>
<feature type="compositionally biased region" description="Basic and acidic residues" evidence="7">
    <location>
        <begin position="252"/>
        <end position="270"/>
    </location>
</feature>
<evidence type="ECO:0000256" key="4">
    <source>
        <dbReference type="ARBA" id="ARBA00023163"/>
    </source>
</evidence>
<keyword evidence="2" id="KW-0805">Transcription regulation</keyword>
<dbReference type="OrthoDB" id="1939598at2759"/>
<gene>
    <name evidence="9" type="ORF">B0J11DRAFT_303974</name>
</gene>
<dbReference type="GO" id="GO:0001228">
    <property type="term" value="F:DNA-binding transcription activator activity, RNA polymerase II-specific"/>
    <property type="evidence" value="ECO:0007669"/>
    <property type="project" value="TreeGrafter"/>
</dbReference>
<keyword evidence="4" id="KW-0804">Transcription</keyword>
<dbReference type="Proteomes" id="UP000700596">
    <property type="component" value="Unassembled WGS sequence"/>
</dbReference>
<dbReference type="SMART" id="SM00338">
    <property type="entry name" value="BRLZ"/>
    <property type="match status" value="1"/>
</dbReference>
<feature type="region of interest" description="Disordered" evidence="7">
    <location>
        <begin position="165"/>
        <end position="202"/>
    </location>
</feature>
<sequence length="283" mass="31267">MSGYNGRRGPNVSRLIADLNNPTVPASSFDPLAPPTNLDQDLSLFTENDFIDWNAGSEFDPNSALDLNFDLDHKNIGGASTIDTRAANSGASEANMNFGNFEFADPLGFSVDTSMQAFSHTQNSAFPSSHNFNSPVNSSVSPITPGFDHLNGKKRKLDLMDLEDTHSEQHLDEPARVAAEEDKRRRNTAASARFRVKKKQREQALEKTAKEMTDRVNVLETRIQQLETENTWLKGLITEKSGEKSSSSEVSDLLRKHIEQNTAERSRNGHTDGVGTKSEETKA</sequence>
<dbReference type="Gene3D" id="1.20.5.170">
    <property type="match status" value="1"/>
</dbReference>
<dbReference type="PROSITE" id="PS50217">
    <property type="entry name" value="BZIP"/>
    <property type="match status" value="1"/>
</dbReference>
<dbReference type="GO" id="GO:0000977">
    <property type="term" value="F:RNA polymerase II transcription regulatory region sequence-specific DNA binding"/>
    <property type="evidence" value="ECO:0007669"/>
    <property type="project" value="TreeGrafter"/>
</dbReference>
<keyword evidence="5" id="KW-0539">Nucleus</keyword>
<name>A0A9P9DTY3_9PLEO</name>
<dbReference type="CDD" id="cd14705">
    <property type="entry name" value="bZIP_Zip1"/>
    <property type="match status" value="1"/>
</dbReference>
<dbReference type="InterPro" id="IPR046347">
    <property type="entry name" value="bZIP_sf"/>
</dbReference>
<dbReference type="GO" id="GO:0005634">
    <property type="term" value="C:nucleus"/>
    <property type="evidence" value="ECO:0007669"/>
    <property type="project" value="UniProtKB-SubCell"/>
</dbReference>
<protein>
    <recommendedName>
        <fullName evidence="8">BZIP domain-containing protein</fullName>
    </recommendedName>
</protein>
<proteinExistence type="predicted"/>
<keyword evidence="3" id="KW-0238">DNA-binding</keyword>
<feature type="region of interest" description="Disordered" evidence="7">
    <location>
        <begin position="239"/>
        <end position="283"/>
    </location>
</feature>
<dbReference type="PANTHER" id="PTHR13044:SF14">
    <property type="entry name" value="CRYPTOCEPHAL, ISOFORM A"/>
    <property type="match status" value="1"/>
</dbReference>
<feature type="compositionally biased region" description="Basic and acidic residues" evidence="7">
    <location>
        <begin position="165"/>
        <end position="184"/>
    </location>
</feature>
<comment type="subcellular location">
    <subcellularLocation>
        <location evidence="1">Nucleus</location>
    </subcellularLocation>
</comment>